<gene>
    <name evidence="2" type="ORF">GSPATT00024483001</name>
</gene>
<organism evidence="2 3">
    <name type="scientific">Paramecium tetraurelia</name>
    <dbReference type="NCBI Taxonomy" id="5888"/>
    <lineage>
        <taxon>Eukaryota</taxon>
        <taxon>Sar</taxon>
        <taxon>Alveolata</taxon>
        <taxon>Ciliophora</taxon>
        <taxon>Intramacronucleata</taxon>
        <taxon>Oligohymenophorea</taxon>
        <taxon>Peniculida</taxon>
        <taxon>Parameciidae</taxon>
        <taxon>Paramecium</taxon>
    </lineage>
</organism>
<evidence type="ECO:0000256" key="1">
    <source>
        <dbReference type="SAM" id="MobiDB-lite"/>
    </source>
</evidence>
<feature type="region of interest" description="Disordered" evidence="1">
    <location>
        <begin position="50"/>
        <end position="87"/>
    </location>
</feature>
<proteinExistence type="predicted"/>
<name>A0E8Y5_PARTE</name>
<dbReference type="GeneID" id="5044934"/>
<dbReference type="KEGG" id="ptm:GSPATT00024483001"/>
<dbReference type="AlphaFoldDB" id="A0E8Y5"/>
<evidence type="ECO:0000313" key="2">
    <source>
        <dbReference type="EMBL" id="CAK91752.1"/>
    </source>
</evidence>
<protein>
    <submittedName>
        <fullName evidence="2">Uncharacterized protein</fullName>
    </submittedName>
</protein>
<dbReference type="InParanoid" id="A0E8Y5"/>
<feature type="compositionally biased region" description="Low complexity" evidence="1">
    <location>
        <begin position="50"/>
        <end position="63"/>
    </location>
</feature>
<feature type="compositionally biased region" description="Low complexity" evidence="1">
    <location>
        <begin position="75"/>
        <end position="87"/>
    </location>
</feature>
<dbReference type="EMBL" id="CT868664">
    <property type="protein sequence ID" value="CAK91752.1"/>
    <property type="molecule type" value="Genomic_DNA"/>
</dbReference>
<evidence type="ECO:0000313" key="3">
    <source>
        <dbReference type="Proteomes" id="UP000000600"/>
    </source>
</evidence>
<dbReference type="HOGENOM" id="CLU_678755_0_0_1"/>
<dbReference type="Proteomes" id="UP000000600">
    <property type="component" value="Unassembled WGS sequence"/>
</dbReference>
<reference evidence="2 3" key="1">
    <citation type="journal article" date="2006" name="Nature">
        <title>Global trends of whole-genome duplications revealed by the ciliate Paramecium tetraurelia.</title>
        <authorList>
            <consortium name="Genoscope"/>
            <person name="Aury J.-M."/>
            <person name="Jaillon O."/>
            <person name="Duret L."/>
            <person name="Noel B."/>
            <person name="Jubin C."/>
            <person name="Porcel B.M."/>
            <person name="Segurens B."/>
            <person name="Daubin V."/>
            <person name="Anthouard V."/>
            <person name="Aiach N."/>
            <person name="Arnaiz O."/>
            <person name="Billaut A."/>
            <person name="Beisson J."/>
            <person name="Blanc I."/>
            <person name="Bouhouche K."/>
            <person name="Camara F."/>
            <person name="Duharcourt S."/>
            <person name="Guigo R."/>
            <person name="Gogendeau D."/>
            <person name="Katinka M."/>
            <person name="Keller A.-M."/>
            <person name="Kissmehl R."/>
            <person name="Klotz C."/>
            <person name="Koll F."/>
            <person name="Le Moue A."/>
            <person name="Lepere C."/>
            <person name="Malinsky S."/>
            <person name="Nowacki M."/>
            <person name="Nowak J.K."/>
            <person name="Plattner H."/>
            <person name="Poulain J."/>
            <person name="Ruiz F."/>
            <person name="Serrano V."/>
            <person name="Zagulski M."/>
            <person name="Dessen P."/>
            <person name="Betermier M."/>
            <person name="Weissenbach J."/>
            <person name="Scarpelli C."/>
            <person name="Schachter V."/>
            <person name="Sperling L."/>
            <person name="Meyer E."/>
            <person name="Cohen J."/>
            <person name="Wincker P."/>
        </authorList>
    </citation>
    <scope>NUCLEOTIDE SEQUENCE [LARGE SCALE GENOMIC DNA]</scope>
    <source>
        <strain evidence="2 3">Stock d4-2</strain>
    </source>
</reference>
<dbReference type="RefSeq" id="XP_001459149.1">
    <property type="nucleotide sequence ID" value="XM_001459112.1"/>
</dbReference>
<feature type="compositionally biased region" description="Polar residues" evidence="1">
    <location>
        <begin position="65"/>
        <end position="74"/>
    </location>
</feature>
<sequence>MLITEISYPPKLLRFFQIRLLSIMKGGQQFLIFQIKSALMINFGLQSTTIPNPQPNTQQPPSIFGQPQTLPPANQTQQGLLPQPQPAQQLQPLQPTTTPLQAQNQALKKSEFENLVKYYKEKPELTKQQELQVFVQQTKYLKNRIQKKFQKQINVKQTQYLLVDTLSQKVCQLFQKFNLNERNLEYTKKDELQRLSQRIKADQEKQNLLFQSQLKVKELYSQQVSNYLELNNRVQTNKNMINSIQKKEALTQSRHTKELINLLHENKADQVQPKSVSIKSISFNTHNQFIIEKLFIEQEFYQKLEQFLEFQKLRQMKENIDKADYYESLFSCFVNIQSDHKDIMRLLSLQFKGIQFQSQKIQKDLLQNSIRLLESEMSRRIGVMDLANINCNPYSAIFREIQRYLL</sequence>
<keyword evidence="3" id="KW-1185">Reference proteome</keyword>
<accession>A0E8Y5</accession>